<dbReference type="GO" id="GO:0005634">
    <property type="term" value="C:nucleus"/>
    <property type="evidence" value="ECO:0007669"/>
    <property type="project" value="UniProtKB-SubCell"/>
</dbReference>
<evidence type="ECO:0000256" key="2">
    <source>
        <dbReference type="ARBA" id="ARBA00023242"/>
    </source>
</evidence>
<sequence>MDTTCRPKDGGPGNMRPPGSQADTAAAEALLKAKMSRKRTKTGCLTCRKRRIKCGEEKPICSNCVKSKRICQGYNQRVIFRPPTFEYQAIPNNGGAHITFQAGIMAGPSGEPIEIPHSSGDMFGYTQLRPRPIEHFVSPYDGATPQNGRGAHPPPEHSQNQAVALEHLHHVEDPQQFRQFEHASEHSFFTQGRANLQPLQAHYPNEIQQVNVEPLTTMPHTAGMCSFSENGHRTSTSTTSTHPRGTPRSTASLHTSDQQFAPAYIPISQTWVDSKPMVSPQSSGEAPTSASSRSSYPWPQPLAPMVASPAQWTSFAYTPRPELSLPIDNQYYPAENIRPSSPNSAAGRTSVTSLDYYQYQFPTPSTSTSAHLLSAAAVETVDDDYYDVASDEEIDFDAAAVQKHEWQRQQTLGSFLAMNQIRVQDLQVRRYDTFLYEGILDHYRVDQVANPLRNPATARVFAHFISATGPSLSIFERHPRNTSVLFAEGPVPLSQQGLWTYTMPMAALRHQGLLHAMLAMSSLHIARLQGGSLTPSMQHYAWSLKRIHKAVGNPKSRLQLTTMAASMLLGFYEVMAADHMKWNMHLAGSRQLFVETDFAGMTREVCRLKAGKAARQRGRTDRYNSEEPLPIDDLLDQIPDIDERFVSHLVGRQVRYHDYGRIEPQHSTIPPELDLNKFEILKDLYFWYLRQDAYQSIVSGNPLLLDINRWANCPPRAPLGRADAVYGTFDHLLLLLGRIADFAARDRERKLKQMEANGGQWRPAPGMNISRPPQAPGRPTGAAAPPAMPEFYGMAPAPRANVQMPSSYTPMYEPGPTPQGAQRQDEIDWDLQAATQNALDEYGSIRAALHTFSTSLGEAFEPLSSEYQAPMDTPFGPALFYRAFDIGALWSVYNMAVIVAIRSHPHMPPAAHVAAAIAAPETAFFANEIGRIAAGIVPGPTDQPLNPSLGASLNESCMPSFLAAVQYQDPEQRRTTVTRIYSIAKRTGWGSAELIANGIETAWVKAAAAGRGPPYERIARTNFTSNDPRLNGSWERLDPNATPNEMDDNDRRLVKMKATARLNWAIGIMGVEDDVAKIRLSDG</sequence>
<feature type="region of interest" description="Disordered" evidence="3">
    <location>
        <begin position="1"/>
        <end position="21"/>
    </location>
</feature>
<dbReference type="SUPFAM" id="SSF57701">
    <property type="entry name" value="Zn2/Cys6 DNA-binding domain"/>
    <property type="match status" value="1"/>
</dbReference>
<gene>
    <name evidence="5" type="ORF">TI39_contig847g00002</name>
</gene>
<dbReference type="SMART" id="SM00066">
    <property type="entry name" value="GAL4"/>
    <property type="match status" value="1"/>
</dbReference>
<dbReference type="InterPro" id="IPR036864">
    <property type="entry name" value="Zn2-C6_fun-type_DNA-bd_sf"/>
</dbReference>
<dbReference type="PROSITE" id="PS00463">
    <property type="entry name" value="ZN2_CY6_FUNGAL_1"/>
    <property type="match status" value="1"/>
</dbReference>
<dbReference type="InterPro" id="IPR001138">
    <property type="entry name" value="Zn2Cys6_DnaBD"/>
</dbReference>
<dbReference type="OrthoDB" id="5391043at2759"/>
<dbReference type="Pfam" id="PF00172">
    <property type="entry name" value="Zn_clus"/>
    <property type="match status" value="1"/>
</dbReference>
<name>A0A0F4GF59_9PEZI</name>
<comment type="caution">
    <text evidence="5">The sequence shown here is derived from an EMBL/GenBank/DDBJ whole genome shotgun (WGS) entry which is preliminary data.</text>
</comment>
<dbReference type="EMBL" id="LAFY01000839">
    <property type="protein sequence ID" value="KJX96009.1"/>
    <property type="molecule type" value="Genomic_DNA"/>
</dbReference>
<dbReference type="AlphaFoldDB" id="A0A0F4GF59"/>
<dbReference type="PANTHER" id="PTHR37534:SF23">
    <property type="entry name" value="ZN(II)2CYS6 TRANSCRIPTION FACTOR (EUROFUNG)"/>
    <property type="match status" value="1"/>
</dbReference>
<comment type="subcellular location">
    <subcellularLocation>
        <location evidence="1">Nucleus</location>
    </subcellularLocation>
</comment>
<accession>A0A0F4GF59</accession>
<evidence type="ECO:0000313" key="6">
    <source>
        <dbReference type="Proteomes" id="UP000033647"/>
    </source>
</evidence>
<organism evidence="5 6">
    <name type="scientific">Zymoseptoria brevis</name>
    <dbReference type="NCBI Taxonomy" id="1047168"/>
    <lineage>
        <taxon>Eukaryota</taxon>
        <taxon>Fungi</taxon>
        <taxon>Dikarya</taxon>
        <taxon>Ascomycota</taxon>
        <taxon>Pezizomycotina</taxon>
        <taxon>Dothideomycetes</taxon>
        <taxon>Dothideomycetidae</taxon>
        <taxon>Mycosphaerellales</taxon>
        <taxon>Mycosphaerellaceae</taxon>
        <taxon>Zymoseptoria</taxon>
    </lineage>
</organism>
<dbReference type="Proteomes" id="UP000033647">
    <property type="component" value="Unassembled WGS sequence"/>
</dbReference>
<dbReference type="CDD" id="cd00067">
    <property type="entry name" value="GAL4"/>
    <property type="match status" value="1"/>
</dbReference>
<proteinExistence type="predicted"/>
<dbReference type="PANTHER" id="PTHR37534">
    <property type="entry name" value="TRANSCRIPTIONAL ACTIVATOR PROTEIN UGA3"/>
    <property type="match status" value="1"/>
</dbReference>
<evidence type="ECO:0000256" key="3">
    <source>
        <dbReference type="SAM" id="MobiDB-lite"/>
    </source>
</evidence>
<feature type="compositionally biased region" description="Low complexity" evidence="3">
    <location>
        <begin position="233"/>
        <end position="250"/>
    </location>
</feature>
<dbReference type="InterPro" id="IPR021858">
    <property type="entry name" value="Fun_TF"/>
</dbReference>
<feature type="region of interest" description="Disordered" evidence="3">
    <location>
        <begin position="226"/>
        <end position="254"/>
    </location>
</feature>
<dbReference type="GO" id="GO:0008270">
    <property type="term" value="F:zinc ion binding"/>
    <property type="evidence" value="ECO:0007669"/>
    <property type="project" value="InterPro"/>
</dbReference>
<evidence type="ECO:0000256" key="1">
    <source>
        <dbReference type="ARBA" id="ARBA00004123"/>
    </source>
</evidence>
<dbReference type="PROSITE" id="PS50048">
    <property type="entry name" value="ZN2_CY6_FUNGAL_2"/>
    <property type="match status" value="1"/>
</dbReference>
<protein>
    <submittedName>
        <fullName evidence="5">Transcription factor Cys6 like protein</fullName>
    </submittedName>
</protein>
<reference evidence="5 6" key="1">
    <citation type="submission" date="2015-03" db="EMBL/GenBank/DDBJ databases">
        <title>RNA-seq based gene annotation and comparative genomics of four Zymoseptoria species reveal species-specific pathogenicity related genes and transposable element activity.</title>
        <authorList>
            <person name="Grandaubert J."/>
            <person name="Bhattacharyya A."/>
            <person name="Stukenbrock E.H."/>
        </authorList>
    </citation>
    <scope>NUCLEOTIDE SEQUENCE [LARGE SCALE GENOMIC DNA]</scope>
    <source>
        <strain evidence="5 6">Zb18110</strain>
    </source>
</reference>
<dbReference type="Pfam" id="PF11951">
    <property type="entry name" value="Fungal_trans_2"/>
    <property type="match status" value="1"/>
</dbReference>
<dbReference type="GO" id="GO:0000976">
    <property type="term" value="F:transcription cis-regulatory region binding"/>
    <property type="evidence" value="ECO:0007669"/>
    <property type="project" value="TreeGrafter"/>
</dbReference>
<evidence type="ECO:0000313" key="5">
    <source>
        <dbReference type="EMBL" id="KJX96009.1"/>
    </source>
</evidence>
<keyword evidence="2" id="KW-0539">Nucleus</keyword>
<dbReference type="STRING" id="1047168.A0A0F4GF59"/>
<keyword evidence="6" id="KW-1185">Reference proteome</keyword>
<dbReference type="GO" id="GO:0000981">
    <property type="term" value="F:DNA-binding transcription factor activity, RNA polymerase II-specific"/>
    <property type="evidence" value="ECO:0007669"/>
    <property type="project" value="InterPro"/>
</dbReference>
<feature type="domain" description="Zn(2)-C6 fungal-type" evidence="4">
    <location>
        <begin position="43"/>
        <end position="71"/>
    </location>
</feature>
<feature type="region of interest" description="Disordered" evidence="3">
    <location>
        <begin position="274"/>
        <end position="296"/>
    </location>
</feature>
<dbReference type="GO" id="GO:0045944">
    <property type="term" value="P:positive regulation of transcription by RNA polymerase II"/>
    <property type="evidence" value="ECO:0007669"/>
    <property type="project" value="TreeGrafter"/>
</dbReference>
<feature type="compositionally biased region" description="Polar residues" evidence="3">
    <location>
        <begin position="279"/>
        <end position="296"/>
    </location>
</feature>
<evidence type="ECO:0000259" key="4">
    <source>
        <dbReference type="PROSITE" id="PS50048"/>
    </source>
</evidence>
<dbReference type="Gene3D" id="4.10.240.10">
    <property type="entry name" value="Zn(2)-C6 fungal-type DNA-binding domain"/>
    <property type="match status" value="1"/>
</dbReference>